<evidence type="ECO:0000256" key="1">
    <source>
        <dbReference type="SAM" id="Phobius"/>
    </source>
</evidence>
<sequence length="178" mass="20177">MSTSTPIDLAERLHDVHLPPEVAAWPLAPAWWLLFGVLVCLTAFFIWWRRRRQRRRAANLYRVSAQSELESAYQQWQESGNDVAFLRVANSLLKRCCLHLQPWLAAGHLGAAWCNELRRLSPGSLSPESELALTVELYQANPTVDVDEVYREVLHWLDQHSSVNQANSGESADEGSDA</sequence>
<keyword evidence="1" id="KW-0472">Membrane</keyword>
<organism evidence="2 3">
    <name type="scientific">Arenicella xantha</name>
    <dbReference type="NCBI Taxonomy" id="644221"/>
    <lineage>
        <taxon>Bacteria</taxon>
        <taxon>Pseudomonadati</taxon>
        <taxon>Pseudomonadota</taxon>
        <taxon>Gammaproteobacteria</taxon>
        <taxon>Arenicellales</taxon>
        <taxon>Arenicellaceae</taxon>
        <taxon>Arenicella</taxon>
    </lineage>
</organism>
<dbReference type="EMBL" id="QNRT01000002">
    <property type="protein sequence ID" value="RBP51289.1"/>
    <property type="molecule type" value="Genomic_DNA"/>
</dbReference>
<evidence type="ECO:0000313" key="2">
    <source>
        <dbReference type="EMBL" id="RBP51289.1"/>
    </source>
</evidence>
<keyword evidence="1" id="KW-0812">Transmembrane</keyword>
<comment type="caution">
    <text evidence="2">The sequence shown here is derived from an EMBL/GenBank/DDBJ whole genome shotgun (WGS) entry which is preliminary data.</text>
</comment>
<proteinExistence type="predicted"/>
<name>A0A395JL25_9GAMM</name>
<dbReference type="Pfam" id="PF14316">
    <property type="entry name" value="DUF4381"/>
    <property type="match status" value="1"/>
</dbReference>
<accession>A0A395JL25</accession>
<protein>
    <submittedName>
        <fullName evidence="2">Uncharacterized protein DUF4381</fullName>
    </submittedName>
</protein>
<dbReference type="Proteomes" id="UP000253083">
    <property type="component" value="Unassembled WGS sequence"/>
</dbReference>
<dbReference type="InParanoid" id="A0A395JL25"/>
<dbReference type="RefSeq" id="WP_113954069.1">
    <property type="nucleotide sequence ID" value="NZ_QNRT01000002.1"/>
</dbReference>
<feature type="transmembrane region" description="Helical" evidence="1">
    <location>
        <begin position="30"/>
        <end position="48"/>
    </location>
</feature>
<keyword evidence="1" id="KW-1133">Transmembrane helix</keyword>
<dbReference type="InterPro" id="IPR025489">
    <property type="entry name" value="DUF4381"/>
</dbReference>
<gene>
    <name evidence="2" type="ORF">DFR28_102708</name>
</gene>
<evidence type="ECO:0000313" key="3">
    <source>
        <dbReference type="Proteomes" id="UP000253083"/>
    </source>
</evidence>
<reference evidence="2 3" key="1">
    <citation type="submission" date="2018-06" db="EMBL/GenBank/DDBJ databases">
        <title>Genomic Encyclopedia of Type Strains, Phase IV (KMG-IV): sequencing the most valuable type-strain genomes for metagenomic binning, comparative biology and taxonomic classification.</title>
        <authorList>
            <person name="Goeker M."/>
        </authorList>
    </citation>
    <scope>NUCLEOTIDE SEQUENCE [LARGE SCALE GENOMIC DNA]</scope>
    <source>
        <strain evidence="2 3">DSM 24032</strain>
    </source>
</reference>
<keyword evidence="3" id="KW-1185">Reference proteome</keyword>
<dbReference type="AlphaFoldDB" id="A0A395JL25"/>